<protein>
    <submittedName>
        <fullName evidence="1">Uncharacterized protein</fullName>
    </submittedName>
</protein>
<dbReference type="RefSeq" id="WP_128389469.1">
    <property type="nucleotide sequence ID" value="NZ_SBII01000004.1"/>
</dbReference>
<evidence type="ECO:0000313" key="1">
    <source>
        <dbReference type="EMBL" id="RWX00988.1"/>
    </source>
</evidence>
<dbReference type="EMBL" id="SBII01000004">
    <property type="protein sequence ID" value="RWX00988.1"/>
    <property type="molecule type" value="Genomic_DNA"/>
</dbReference>
<evidence type="ECO:0000313" key="2">
    <source>
        <dbReference type="Proteomes" id="UP000287527"/>
    </source>
</evidence>
<keyword evidence="2" id="KW-1185">Reference proteome</keyword>
<proteinExistence type="predicted"/>
<accession>A0A3S3RK72</accession>
<dbReference type="AlphaFoldDB" id="A0A3S3RK72"/>
<dbReference type="Proteomes" id="UP000287527">
    <property type="component" value="Unassembled WGS sequence"/>
</dbReference>
<reference evidence="1 2" key="1">
    <citation type="submission" date="2019-01" db="EMBL/GenBank/DDBJ databases">
        <title>Flavobacterium sp. nov.,isolated from freshwater.</title>
        <authorList>
            <person name="Zhang R."/>
            <person name="Du Z.-J."/>
        </authorList>
    </citation>
    <scope>NUCLEOTIDE SEQUENCE [LARGE SCALE GENOMIC DNA]</scope>
    <source>
        <strain evidence="1 2">1E403</strain>
    </source>
</reference>
<name>A0A3S3RK72_9FLAO</name>
<sequence>MFGLFKSSTPESRLSADVKKSLQQEITVILRETGNNEFLAGFAIEAGISSVYKAYIDNAVLLSKGHGLTFEKTISIIKKSTNEIRNKYLVNPEPIK</sequence>
<gene>
    <name evidence="1" type="ORF">EPI11_08175</name>
</gene>
<organism evidence="1 2">
    <name type="scientific">Flavobacterium cerinum</name>
    <dbReference type="NCBI Taxonomy" id="2502784"/>
    <lineage>
        <taxon>Bacteria</taxon>
        <taxon>Pseudomonadati</taxon>
        <taxon>Bacteroidota</taxon>
        <taxon>Flavobacteriia</taxon>
        <taxon>Flavobacteriales</taxon>
        <taxon>Flavobacteriaceae</taxon>
        <taxon>Flavobacterium</taxon>
    </lineage>
</organism>
<comment type="caution">
    <text evidence="1">The sequence shown here is derived from an EMBL/GenBank/DDBJ whole genome shotgun (WGS) entry which is preliminary data.</text>
</comment>